<protein>
    <submittedName>
        <fullName evidence="6">Type VII secretion protein</fullName>
    </submittedName>
</protein>
<comment type="caution">
    <text evidence="6">The sequence shown here is derived from an EMBL/GenBank/DDBJ whole genome shotgun (WGS) entry which is preliminary data.</text>
</comment>
<keyword evidence="4" id="KW-1133">Transmembrane helix</keyword>
<dbReference type="OrthoDB" id="9807790at2"/>
<accession>A0A0J8U334</accession>
<keyword evidence="1 3" id="KW-0547">Nucleotide-binding</keyword>
<evidence type="ECO:0000256" key="2">
    <source>
        <dbReference type="ARBA" id="ARBA00022840"/>
    </source>
</evidence>
<evidence type="ECO:0000256" key="1">
    <source>
        <dbReference type="ARBA" id="ARBA00022741"/>
    </source>
</evidence>
<dbReference type="PROSITE" id="PS50901">
    <property type="entry name" value="FTSK"/>
    <property type="match status" value="2"/>
</dbReference>
<evidence type="ECO:0000259" key="5">
    <source>
        <dbReference type="PROSITE" id="PS50901"/>
    </source>
</evidence>
<dbReference type="InterPro" id="IPR002543">
    <property type="entry name" value="FtsK_dom"/>
</dbReference>
<dbReference type="Gene3D" id="3.40.50.300">
    <property type="entry name" value="P-loop containing nucleotide triphosphate hydrolases"/>
    <property type="match status" value="4"/>
</dbReference>
<dbReference type="SUPFAM" id="SSF52540">
    <property type="entry name" value="P-loop containing nucleoside triphosphate hydrolases"/>
    <property type="match status" value="2"/>
</dbReference>
<keyword evidence="4" id="KW-0812">Transmembrane</keyword>
<dbReference type="EMBL" id="LFOD01000025">
    <property type="protein sequence ID" value="KMV15936.1"/>
    <property type="molecule type" value="Genomic_DNA"/>
</dbReference>
<dbReference type="InterPro" id="IPR003593">
    <property type="entry name" value="AAA+_ATPase"/>
</dbReference>
<feature type="binding site" evidence="3">
    <location>
        <begin position="500"/>
        <end position="507"/>
    </location>
    <ligand>
        <name>ATP</name>
        <dbReference type="ChEBI" id="CHEBI:30616"/>
    </ligand>
</feature>
<feature type="transmembrane region" description="Helical" evidence="4">
    <location>
        <begin position="36"/>
        <end position="56"/>
    </location>
</feature>
<evidence type="ECO:0000256" key="4">
    <source>
        <dbReference type="SAM" id="Phobius"/>
    </source>
</evidence>
<dbReference type="PANTHER" id="PTHR22683">
    <property type="entry name" value="SPORULATION PROTEIN RELATED"/>
    <property type="match status" value="1"/>
</dbReference>
<dbReference type="PANTHER" id="PTHR22683:SF1">
    <property type="entry name" value="TYPE VII SECRETION SYSTEM PROTEIN ESSC"/>
    <property type="match status" value="1"/>
</dbReference>
<dbReference type="SMART" id="SM00382">
    <property type="entry name" value="AAA"/>
    <property type="match status" value="2"/>
</dbReference>
<keyword evidence="2 3" id="KW-0067">ATP-binding</keyword>
<proteinExistence type="predicted"/>
<dbReference type="Pfam" id="PF01580">
    <property type="entry name" value="FtsK_SpoIIIE"/>
    <property type="match status" value="3"/>
</dbReference>
<keyword evidence="4" id="KW-0472">Membrane</keyword>
<organism evidence="6 7">
    <name type="scientific">Mycolicibacterium conceptionense</name>
    <dbReference type="NCBI Taxonomy" id="451644"/>
    <lineage>
        <taxon>Bacteria</taxon>
        <taxon>Bacillati</taxon>
        <taxon>Actinomycetota</taxon>
        <taxon>Actinomycetes</taxon>
        <taxon>Mycobacteriales</taxon>
        <taxon>Mycobacteriaceae</taxon>
        <taxon>Mycolicibacterium</taxon>
    </lineage>
</organism>
<feature type="domain" description="FtsK" evidence="5">
    <location>
        <begin position="476"/>
        <end position="680"/>
    </location>
</feature>
<dbReference type="GO" id="GO:0005524">
    <property type="term" value="F:ATP binding"/>
    <property type="evidence" value="ECO:0007669"/>
    <property type="project" value="UniProtKB-UniRule"/>
</dbReference>
<evidence type="ECO:0000256" key="3">
    <source>
        <dbReference type="PROSITE-ProRule" id="PRU00289"/>
    </source>
</evidence>
<feature type="domain" description="FtsK" evidence="5">
    <location>
        <begin position="845"/>
        <end position="1042"/>
    </location>
</feature>
<dbReference type="InterPro" id="IPR050206">
    <property type="entry name" value="FtsK/SpoIIIE/SftA"/>
</dbReference>
<evidence type="ECO:0000313" key="7">
    <source>
        <dbReference type="Proteomes" id="UP000037594"/>
    </source>
</evidence>
<dbReference type="PATRIC" id="fig|451644.5.peg.4718"/>
<feature type="binding site" evidence="3">
    <location>
        <begin position="863"/>
        <end position="870"/>
    </location>
    <ligand>
        <name>ATP</name>
        <dbReference type="ChEBI" id="CHEBI:30616"/>
    </ligand>
</feature>
<reference evidence="6 7" key="1">
    <citation type="submission" date="2015-06" db="EMBL/GenBank/DDBJ databases">
        <title>Genome sequence of Mycobacterium conceptionense strain MLE.</title>
        <authorList>
            <person name="Greninger A.L."/>
            <person name="Cunningham G."/>
            <person name="Chiu C.Y."/>
            <person name="Miller S."/>
        </authorList>
    </citation>
    <scope>NUCLEOTIDE SEQUENCE [LARGE SCALE GENOMIC DNA]</scope>
    <source>
        <strain evidence="6 7">MLE</strain>
    </source>
</reference>
<dbReference type="InterPro" id="IPR027417">
    <property type="entry name" value="P-loop_NTPase"/>
</dbReference>
<name>A0A0J8U334_9MYCO</name>
<evidence type="ECO:0000313" key="6">
    <source>
        <dbReference type="EMBL" id="KMV15936.1"/>
    </source>
</evidence>
<dbReference type="Proteomes" id="UP000037594">
    <property type="component" value="Unassembled WGS sequence"/>
</dbReference>
<gene>
    <name evidence="6" type="ORF">ACT17_22850</name>
</gene>
<sequence length="1431" mass="159019">MYEEYKLVPRKAVTLEPNGVDIPPPLPAPTPDKRPVWLKALPLIMVVAMVGMFAMFAVTGARQITQMLFMAPMMLMMFGMMAMQMRGQGGAGNSNGDLEQDRDDYDVELREKRAEVYAQGRAMHDLRTRCFPHPADLLSLVGSEEMWQADPSPEIGRVVPQEADADPDVKNLTSNPYLRARVGIGVAPLFPKLVEAPDTVPEQLEPVTMVRYQRAMSTLSVVANLPIDIKLSEYSAYAMRGDDIDARMALVRSMIMSLAFNHSPSMLNIGIVTNDPKQWEWTKWLPHTEDLTKVEKGLGARLLTWRSLDEFAVMHAAQLEQMRSSADDEDYPHLLLIVDLPDSAVAWPANISGGAKKMTWLVTRYGQETVSVQKSRILLRDGRVSTDDDWDAAAADSMSIDQADVFARALYRFRPRNYGVSGSMVEERNEHIKDFFEALSIGDIETHDLIKVWEKNAYTDEINVPFGYYRNGDELTPELSFLNFYEENRGGQGPHGAIAGRTGSGKSYFLRAIVLALVSMYGPDKVALILADFKGGATFLGMDKMPHTVASISNLENAAELVDRLGAVIDGEVNRREEFITTDKGCKDIFEYREKQRKHPNDPAWPPLPDLIVIIDEFGEFLKERPGYLELLIRVGRVGRSLGMHLVMCSQFIDKSVIGDLFEHLSFRYSLSVNSPQHSLAMIDSDAAATMVAGKLKGKILRKFKTDHAPVEVAAFHHEAPYVRRTVIERSRTNQNTGETVTDAVVPFTLFTSRGFTPQVIDGEVVETVEEQVGEKMSDVLLEKVNRLRDMRTLDLWKPSLREPMSLYTWSHLPDEEKALLGLHTETKGLRIRIGDLDAPEKHTRLPWFMDFGGNVPHQVIAGAGKSGRTTLLETLVVCGCVQHRPGRLAFMLIDNGTGKLAEVRNSPNVASYARPGDTDTTSRILGEARRLIDLRRAVMVDREVPSMDAYLASKETDPVPGDPYGYVIVAIDGIGGFLGDDARAERAKLLRPILDQGAAAGVHLVYTADSAGSANAGNVTHYSAEVNGGIQLPSTDYSGAKMPAEIRMTLGDRIPQDQPGRSFDPFTGLQARTVVPILTEIQADRIEKGMEVFETTDRGADVRLVADTLANNYTAERVPAVEVAAPVIDFETIWSVFEPMVDMNRSPIHTMIPLGSKMDTLALAPVPNFSQNLLIYGEKGCGKTNAVRSVMESLMRQYTPKNAMFFVIDPLRQMLGERDRLYERGFIKPAKDSEVEKNGQMVTTRLRPAGYVNTVDDIRGIAQFLVKVMGQRMPGDDATADQLRNRTYFTGPEIYVFIDNLSVFAEGFMAKTPFDTEEVGGQTVTKLLATGLDLGVHFIITDNTDFPDHVKSSELLSSLRKNMLAPMLQLAAPPSTADPVGQAWHLKPARWREGQGRLIVDAEEYSMVQTALVDVDEVARKFNSEKYQSA</sequence>
<dbReference type="GO" id="GO:0003677">
    <property type="term" value="F:DNA binding"/>
    <property type="evidence" value="ECO:0007669"/>
    <property type="project" value="InterPro"/>
</dbReference>
<dbReference type="RefSeq" id="WP_048896196.1">
    <property type="nucleotide sequence ID" value="NZ_LFOD01000025.1"/>
</dbReference>